<accession>A0AA40B3A4</accession>
<evidence type="ECO:0000313" key="2">
    <source>
        <dbReference type="EMBL" id="KAK0726692.1"/>
    </source>
</evidence>
<evidence type="ECO:0000313" key="3">
    <source>
        <dbReference type="Proteomes" id="UP001172101"/>
    </source>
</evidence>
<evidence type="ECO:0000256" key="1">
    <source>
        <dbReference type="SAM" id="MobiDB-lite"/>
    </source>
</evidence>
<dbReference type="Proteomes" id="UP001172101">
    <property type="component" value="Unassembled WGS sequence"/>
</dbReference>
<gene>
    <name evidence="2" type="ORF">B0T26DRAFT_763723</name>
</gene>
<dbReference type="AlphaFoldDB" id="A0AA40B3A4"/>
<comment type="caution">
    <text evidence="2">The sequence shown here is derived from an EMBL/GenBank/DDBJ whole genome shotgun (WGS) entry which is preliminary data.</text>
</comment>
<feature type="region of interest" description="Disordered" evidence="1">
    <location>
        <begin position="1"/>
        <end position="27"/>
    </location>
</feature>
<feature type="compositionally biased region" description="Low complexity" evidence="1">
    <location>
        <begin position="1"/>
        <end position="12"/>
    </location>
</feature>
<reference evidence="2" key="1">
    <citation type="submission" date="2023-06" db="EMBL/GenBank/DDBJ databases">
        <title>Genome-scale phylogeny and comparative genomics of the fungal order Sordariales.</title>
        <authorList>
            <consortium name="Lawrence Berkeley National Laboratory"/>
            <person name="Hensen N."/>
            <person name="Bonometti L."/>
            <person name="Westerberg I."/>
            <person name="Brannstrom I.O."/>
            <person name="Guillou S."/>
            <person name="Cros-Aarteil S."/>
            <person name="Calhoun S."/>
            <person name="Haridas S."/>
            <person name="Kuo A."/>
            <person name="Mondo S."/>
            <person name="Pangilinan J."/>
            <person name="Riley R."/>
            <person name="LaButti K."/>
            <person name="Andreopoulos B."/>
            <person name="Lipzen A."/>
            <person name="Chen C."/>
            <person name="Yanf M."/>
            <person name="Daum C."/>
            <person name="Ng V."/>
            <person name="Clum A."/>
            <person name="Steindorff A."/>
            <person name="Ohm R."/>
            <person name="Martin F."/>
            <person name="Silar P."/>
            <person name="Natvig D."/>
            <person name="Lalanne C."/>
            <person name="Gautier V."/>
            <person name="Ament-velasquez S.L."/>
            <person name="Kruys A."/>
            <person name="Hutchinson M.I."/>
            <person name="Powell A.J."/>
            <person name="Barry K."/>
            <person name="Miller A.N."/>
            <person name="Grigoriev I.V."/>
            <person name="Debuchy R."/>
            <person name="Gladieux P."/>
            <person name="Thoren M.H."/>
            <person name="Johannesson H."/>
        </authorList>
    </citation>
    <scope>NUCLEOTIDE SEQUENCE</scope>
    <source>
        <strain evidence="2">SMH2392-1A</strain>
    </source>
</reference>
<sequence>MSSSELSSSDQQQPPPPTTRSIGSGEWDALSPEAKIKWLLGDSTEKGAFKQRVEERTRRAVAQSDAPDIANRLDWVFVDSDSAALKGASLAQLKRRYTYFVQVDAEGLASGQVNLVRGWEGGVEEDEAAEEDDNDEDWMRIRESMLAPRFYVEMDNDEV</sequence>
<protein>
    <submittedName>
        <fullName evidence="2">Uncharacterized protein</fullName>
    </submittedName>
</protein>
<name>A0AA40B3A4_9PEZI</name>
<dbReference type="EMBL" id="JAUIRO010000002">
    <property type="protein sequence ID" value="KAK0726692.1"/>
    <property type="molecule type" value="Genomic_DNA"/>
</dbReference>
<dbReference type="GeneID" id="85329699"/>
<dbReference type="RefSeq" id="XP_060299548.1">
    <property type="nucleotide sequence ID" value="XM_060446429.1"/>
</dbReference>
<proteinExistence type="predicted"/>
<keyword evidence="3" id="KW-1185">Reference proteome</keyword>
<organism evidence="2 3">
    <name type="scientific">Lasiosphaeria miniovina</name>
    <dbReference type="NCBI Taxonomy" id="1954250"/>
    <lineage>
        <taxon>Eukaryota</taxon>
        <taxon>Fungi</taxon>
        <taxon>Dikarya</taxon>
        <taxon>Ascomycota</taxon>
        <taxon>Pezizomycotina</taxon>
        <taxon>Sordariomycetes</taxon>
        <taxon>Sordariomycetidae</taxon>
        <taxon>Sordariales</taxon>
        <taxon>Lasiosphaeriaceae</taxon>
        <taxon>Lasiosphaeria</taxon>
    </lineage>
</organism>